<dbReference type="SUPFAM" id="SSF51621">
    <property type="entry name" value="Phosphoenolpyruvate/pyruvate domain"/>
    <property type="match status" value="1"/>
</dbReference>
<comment type="similarity">
    <text evidence="3">Belongs to the PEPCase type 1 family.</text>
</comment>
<dbReference type="OrthoDB" id="1365747at2759"/>
<dbReference type="PANTHER" id="PTHR30523:SF33">
    <property type="entry name" value="PHOSPHOENOLPYRUVATE CARBOXYLASE 3"/>
    <property type="match status" value="1"/>
</dbReference>
<name>A0A0L0FCP2_9EUKA</name>
<dbReference type="GO" id="GO:0008964">
    <property type="term" value="F:phosphoenolpyruvate carboxylase activity"/>
    <property type="evidence" value="ECO:0007669"/>
    <property type="project" value="UniProtKB-EC"/>
</dbReference>
<sequence length="635" mass="72585">MNNPRRRKDSVDFSSPLHDDVEYLCDTLLTLIEKHSDQETLLTLKTVLELSKAYDQYFNNPQNFTTLAAKVESLNAYQLCCVGSLFSNMCNLANLSEYVHRIRRRKAYELGEGTSFLSHVSLDEVTKDLVKAGKTHAEIREQLASQTVDMVLTAHPTQAIRRSLLAKLHEIARLLELSHEPRLTPAQTEDVNERLLMNLEALWRTDEVRRGKPKPEDEARNITQVIEDTVWDAAPAYVKSINRYLKSVDQDPLPLDSTPFVFSSWAGGDRDGNPFVTQSVTREVVAINRYRACTMYLVEIERLLFELSVSEGSDELLAYNERVVAATAAASQPKKMNMKYKEFWNHVPHTEPYRVCLHEVRDRMNNTRICAEAELNGDGKFPPDNYDEPIYTLKAQLLEPLELMYRSLHSTGDGRLAEARLLDLIRRVHMFGLTLVKLDIRQDAAEHALAMNYITEHAEMGTYTDWDEATRVSFLTEMLSSRRPILAHCHRAAANAKNVLDTFACVADIGTEPLGAYVISMCMKPSDVLAVELLQREHARYHDDDTLRVVPLLETIGALNDSYEMLTVLFENKWYREHLRTRFNSVQEVMVGYSDSMKDGSRFTSAWELYKAQEVMASIAQKHNVTLRFFHGRGV</sequence>
<dbReference type="EC" id="4.1.1.31" evidence="4"/>
<keyword evidence="11" id="KW-1185">Reference proteome</keyword>
<evidence type="ECO:0000256" key="7">
    <source>
        <dbReference type="ARBA" id="ARBA00023239"/>
    </source>
</evidence>
<keyword evidence="10" id="KW-0670">Pyruvate</keyword>
<dbReference type="GO" id="GO:0005829">
    <property type="term" value="C:cytosol"/>
    <property type="evidence" value="ECO:0007669"/>
    <property type="project" value="TreeGrafter"/>
</dbReference>
<dbReference type="GeneID" id="25913730"/>
<evidence type="ECO:0000256" key="5">
    <source>
        <dbReference type="ARBA" id="ARBA00022490"/>
    </source>
</evidence>
<evidence type="ECO:0000256" key="3">
    <source>
        <dbReference type="ARBA" id="ARBA00008346"/>
    </source>
</evidence>
<proteinExistence type="inferred from homology"/>
<feature type="active site" evidence="9">
    <location>
        <position position="155"/>
    </location>
</feature>
<accession>A0A0L0FCP2</accession>
<dbReference type="InterPro" id="IPR021135">
    <property type="entry name" value="PEP_COase"/>
</dbReference>
<evidence type="ECO:0000313" key="11">
    <source>
        <dbReference type="Proteomes" id="UP000054560"/>
    </source>
</evidence>
<comment type="cofactor">
    <cofactor evidence="1">
        <name>Mg(2+)</name>
        <dbReference type="ChEBI" id="CHEBI:18420"/>
    </cofactor>
</comment>
<dbReference type="PROSITE" id="PS00781">
    <property type="entry name" value="PEPCASE_1"/>
    <property type="match status" value="1"/>
</dbReference>
<dbReference type="AlphaFoldDB" id="A0A0L0FCP2"/>
<keyword evidence="7" id="KW-0456">Lyase</keyword>
<gene>
    <name evidence="10" type="ORF">SARC_13226</name>
</gene>
<dbReference type="eggNOG" id="ENOG502QPVS">
    <property type="taxonomic scope" value="Eukaryota"/>
</dbReference>
<evidence type="ECO:0000256" key="8">
    <source>
        <dbReference type="ARBA" id="ARBA00023300"/>
    </source>
</evidence>
<evidence type="ECO:0000313" key="10">
    <source>
        <dbReference type="EMBL" id="KNC74221.1"/>
    </source>
</evidence>
<organism evidence="10 11">
    <name type="scientific">Sphaeroforma arctica JP610</name>
    <dbReference type="NCBI Taxonomy" id="667725"/>
    <lineage>
        <taxon>Eukaryota</taxon>
        <taxon>Ichthyosporea</taxon>
        <taxon>Ichthyophonida</taxon>
        <taxon>Sphaeroforma</taxon>
    </lineage>
</organism>
<dbReference type="Proteomes" id="UP000054560">
    <property type="component" value="Unassembled WGS sequence"/>
</dbReference>
<keyword evidence="8" id="KW-0120">Carbon dioxide fixation</keyword>
<dbReference type="InterPro" id="IPR018129">
    <property type="entry name" value="PEP_COase_Lys_AS"/>
</dbReference>
<evidence type="ECO:0000256" key="4">
    <source>
        <dbReference type="ARBA" id="ARBA00012305"/>
    </source>
</evidence>
<dbReference type="PRINTS" id="PR00150">
    <property type="entry name" value="PEPCARBXLASE"/>
</dbReference>
<dbReference type="STRING" id="667725.A0A0L0FCP2"/>
<protein>
    <recommendedName>
        <fullName evidence="4">phosphoenolpyruvate carboxylase</fullName>
        <ecNumber evidence="4">4.1.1.31</ecNumber>
    </recommendedName>
</protein>
<keyword evidence="6" id="KW-0460">Magnesium</keyword>
<dbReference type="FunFam" id="1.20.1440.90:FF:000001">
    <property type="entry name" value="Phosphoenolpyruvate carboxylase 1"/>
    <property type="match status" value="1"/>
</dbReference>
<reference evidence="10 11" key="1">
    <citation type="submission" date="2011-02" db="EMBL/GenBank/DDBJ databases">
        <title>The Genome Sequence of Sphaeroforma arctica JP610.</title>
        <authorList>
            <consortium name="The Broad Institute Genome Sequencing Platform"/>
            <person name="Russ C."/>
            <person name="Cuomo C."/>
            <person name="Young S.K."/>
            <person name="Zeng Q."/>
            <person name="Gargeya S."/>
            <person name="Alvarado L."/>
            <person name="Berlin A."/>
            <person name="Chapman S.B."/>
            <person name="Chen Z."/>
            <person name="Freedman E."/>
            <person name="Gellesch M."/>
            <person name="Goldberg J."/>
            <person name="Griggs A."/>
            <person name="Gujja S."/>
            <person name="Heilman E."/>
            <person name="Heiman D."/>
            <person name="Howarth C."/>
            <person name="Mehta T."/>
            <person name="Neiman D."/>
            <person name="Pearson M."/>
            <person name="Roberts A."/>
            <person name="Saif S."/>
            <person name="Shea T."/>
            <person name="Shenoy N."/>
            <person name="Sisk P."/>
            <person name="Stolte C."/>
            <person name="Sykes S."/>
            <person name="White J."/>
            <person name="Yandava C."/>
            <person name="Burger G."/>
            <person name="Gray M.W."/>
            <person name="Holland P.W.H."/>
            <person name="King N."/>
            <person name="Lang F.B.F."/>
            <person name="Roger A.J."/>
            <person name="Ruiz-Trillo I."/>
            <person name="Haas B."/>
            <person name="Nusbaum C."/>
            <person name="Birren B."/>
        </authorList>
    </citation>
    <scope>NUCLEOTIDE SEQUENCE [LARGE SCALE GENOMIC DNA]</scope>
    <source>
        <strain evidence="10 11">JP610</strain>
    </source>
</reference>
<evidence type="ECO:0000256" key="9">
    <source>
        <dbReference type="PROSITE-ProRule" id="PRU10111"/>
    </source>
</evidence>
<dbReference type="Pfam" id="PF00311">
    <property type="entry name" value="PEPcase"/>
    <property type="match status" value="1"/>
</dbReference>
<dbReference type="InterPro" id="IPR015813">
    <property type="entry name" value="Pyrv/PenolPyrv_kinase-like_dom"/>
</dbReference>
<evidence type="ECO:0000256" key="2">
    <source>
        <dbReference type="ARBA" id="ARBA00004496"/>
    </source>
</evidence>
<dbReference type="GO" id="GO:0006099">
    <property type="term" value="P:tricarboxylic acid cycle"/>
    <property type="evidence" value="ECO:0007669"/>
    <property type="project" value="InterPro"/>
</dbReference>
<dbReference type="EMBL" id="KQ244635">
    <property type="protein sequence ID" value="KNC74221.1"/>
    <property type="molecule type" value="Genomic_DNA"/>
</dbReference>
<evidence type="ECO:0000256" key="6">
    <source>
        <dbReference type="ARBA" id="ARBA00022842"/>
    </source>
</evidence>
<keyword evidence="5" id="KW-0963">Cytoplasm</keyword>
<evidence type="ECO:0000256" key="1">
    <source>
        <dbReference type="ARBA" id="ARBA00001946"/>
    </source>
</evidence>
<dbReference type="RefSeq" id="XP_014148123.1">
    <property type="nucleotide sequence ID" value="XM_014292648.1"/>
</dbReference>
<dbReference type="GO" id="GO:0015977">
    <property type="term" value="P:carbon fixation"/>
    <property type="evidence" value="ECO:0007669"/>
    <property type="project" value="UniProtKB-KW"/>
</dbReference>
<dbReference type="PANTHER" id="PTHR30523">
    <property type="entry name" value="PHOSPHOENOLPYRUVATE CARBOXYLASE"/>
    <property type="match status" value="1"/>
</dbReference>
<dbReference type="Gene3D" id="1.20.1440.90">
    <property type="entry name" value="Phosphoenolpyruvate/pyruvate domain"/>
    <property type="match status" value="1"/>
</dbReference>
<comment type="subcellular location">
    <subcellularLocation>
        <location evidence="2">Cytoplasm</location>
    </subcellularLocation>
</comment>